<dbReference type="STRING" id="1348635.GCA_000740015_01070"/>
<dbReference type="RefSeq" id="WP_102941930.1">
    <property type="nucleotide sequence ID" value="NZ_QLTR01000021.1"/>
</dbReference>
<name>A0A2J8GMJ2_VIBDI</name>
<evidence type="ECO:0000313" key="1">
    <source>
        <dbReference type="EMBL" id="RAS60519.1"/>
    </source>
</evidence>
<accession>A0A2J8GMJ2</accession>
<dbReference type="Proteomes" id="UP000248729">
    <property type="component" value="Unassembled WGS sequence"/>
</dbReference>
<proteinExistence type="predicted"/>
<gene>
    <name evidence="1" type="ORF">DET48_12124</name>
</gene>
<dbReference type="EMBL" id="QLTR01000021">
    <property type="protein sequence ID" value="RAS60519.1"/>
    <property type="molecule type" value="Genomic_DNA"/>
</dbReference>
<dbReference type="AlphaFoldDB" id="A0A2J8GMJ2"/>
<sequence>MSICRFNIDNFSYNIESNLEAMGLPLPETVFGTVATMSGSIAAIESALASKASDMPLKAIAKSGHHMKQLAGISAAFYAGAIIGSALMASKRATRCDFSELKESFKSLGLPSWAADDAIKAPNGDKLLRAN</sequence>
<protein>
    <submittedName>
        <fullName evidence="1">Uncharacterized protein</fullName>
    </submittedName>
</protein>
<evidence type="ECO:0000313" key="2">
    <source>
        <dbReference type="Proteomes" id="UP000248729"/>
    </source>
</evidence>
<comment type="caution">
    <text evidence="1">The sequence shown here is derived from an EMBL/GenBank/DDBJ whole genome shotgun (WGS) entry which is preliminary data.</text>
</comment>
<reference evidence="1 2" key="1">
    <citation type="submission" date="2018-06" db="EMBL/GenBank/DDBJ databases">
        <title>Freshwater and sediment microbial communities from various areas in North America, analyzing microbe dynamics in response to fracking.</title>
        <authorList>
            <person name="Lamendella R."/>
        </authorList>
    </citation>
    <scope>NUCLEOTIDE SEQUENCE [LARGE SCALE GENOMIC DNA]</scope>
    <source>
        <strain evidence="1 2">99A</strain>
    </source>
</reference>
<organism evidence="1 2">
    <name type="scientific">Vibrio diazotrophicus</name>
    <dbReference type="NCBI Taxonomy" id="685"/>
    <lineage>
        <taxon>Bacteria</taxon>
        <taxon>Pseudomonadati</taxon>
        <taxon>Pseudomonadota</taxon>
        <taxon>Gammaproteobacteria</taxon>
        <taxon>Vibrionales</taxon>
        <taxon>Vibrionaceae</taxon>
        <taxon>Vibrio</taxon>
    </lineage>
</organism>